<keyword evidence="2" id="KW-1185">Reference proteome</keyword>
<reference evidence="2" key="2">
    <citation type="submission" date="2015-01" db="EMBL/GenBank/DDBJ databases">
        <title>Evolutionary Origins and Diversification of the Mycorrhizal Mutualists.</title>
        <authorList>
            <consortium name="DOE Joint Genome Institute"/>
            <consortium name="Mycorrhizal Genomics Consortium"/>
            <person name="Kohler A."/>
            <person name="Kuo A."/>
            <person name="Nagy L.G."/>
            <person name="Floudas D."/>
            <person name="Copeland A."/>
            <person name="Barry K.W."/>
            <person name="Cichocki N."/>
            <person name="Veneault-Fourrey C."/>
            <person name="LaButti K."/>
            <person name="Lindquist E.A."/>
            <person name="Lipzen A."/>
            <person name="Lundell T."/>
            <person name="Morin E."/>
            <person name="Murat C."/>
            <person name="Riley R."/>
            <person name="Ohm R."/>
            <person name="Sun H."/>
            <person name="Tunlid A."/>
            <person name="Henrissat B."/>
            <person name="Grigoriev I.V."/>
            <person name="Hibbett D.S."/>
            <person name="Martin F."/>
        </authorList>
    </citation>
    <scope>NUCLEOTIDE SEQUENCE [LARGE SCALE GENOMIC DNA]</scope>
    <source>
        <strain evidence="2">Foug A</strain>
    </source>
</reference>
<dbReference type="OrthoDB" id="3168051at2759"/>
<organism evidence="1 2">
    <name type="scientific">Scleroderma citrinum Foug A</name>
    <dbReference type="NCBI Taxonomy" id="1036808"/>
    <lineage>
        <taxon>Eukaryota</taxon>
        <taxon>Fungi</taxon>
        <taxon>Dikarya</taxon>
        <taxon>Basidiomycota</taxon>
        <taxon>Agaricomycotina</taxon>
        <taxon>Agaricomycetes</taxon>
        <taxon>Agaricomycetidae</taxon>
        <taxon>Boletales</taxon>
        <taxon>Sclerodermatineae</taxon>
        <taxon>Sclerodermataceae</taxon>
        <taxon>Scleroderma</taxon>
    </lineage>
</organism>
<name>A0A0C2YNM7_9AGAM</name>
<accession>A0A0C2YNM7</accession>
<gene>
    <name evidence="1" type="ORF">SCLCIDRAFT_1224622</name>
</gene>
<protein>
    <submittedName>
        <fullName evidence="1">Uncharacterized protein</fullName>
    </submittedName>
</protein>
<dbReference type="HOGENOM" id="CLU_2943132_0_0_1"/>
<dbReference type="AlphaFoldDB" id="A0A0C2YNM7"/>
<dbReference type="InParanoid" id="A0A0C2YNM7"/>
<dbReference type="EMBL" id="KN822264">
    <property type="protein sequence ID" value="KIM51348.1"/>
    <property type="molecule type" value="Genomic_DNA"/>
</dbReference>
<evidence type="ECO:0000313" key="1">
    <source>
        <dbReference type="EMBL" id="KIM51348.1"/>
    </source>
</evidence>
<proteinExistence type="predicted"/>
<evidence type="ECO:0000313" key="2">
    <source>
        <dbReference type="Proteomes" id="UP000053989"/>
    </source>
</evidence>
<reference evidence="1 2" key="1">
    <citation type="submission" date="2014-04" db="EMBL/GenBank/DDBJ databases">
        <authorList>
            <consortium name="DOE Joint Genome Institute"/>
            <person name="Kuo A."/>
            <person name="Kohler A."/>
            <person name="Nagy L.G."/>
            <person name="Floudas D."/>
            <person name="Copeland A."/>
            <person name="Barry K.W."/>
            <person name="Cichocki N."/>
            <person name="Veneault-Fourrey C."/>
            <person name="LaButti K."/>
            <person name="Lindquist E.A."/>
            <person name="Lipzen A."/>
            <person name="Lundell T."/>
            <person name="Morin E."/>
            <person name="Murat C."/>
            <person name="Sun H."/>
            <person name="Tunlid A."/>
            <person name="Henrissat B."/>
            <person name="Grigoriev I.V."/>
            <person name="Hibbett D.S."/>
            <person name="Martin F."/>
            <person name="Nordberg H.P."/>
            <person name="Cantor M.N."/>
            <person name="Hua S.X."/>
        </authorList>
    </citation>
    <scope>NUCLEOTIDE SEQUENCE [LARGE SCALE GENOMIC DNA]</scope>
    <source>
        <strain evidence="1 2">Foug A</strain>
    </source>
</reference>
<sequence>MAECLIPSSRCTSQGLHQFAIIQDLHFLGGAIENACQRLCCGARLCACNLNWKDTTRRIA</sequence>
<dbReference type="Proteomes" id="UP000053989">
    <property type="component" value="Unassembled WGS sequence"/>
</dbReference>